<keyword evidence="3" id="KW-1185">Reference proteome</keyword>
<gene>
    <name evidence="2" type="ORF">GCM10017771_04140</name>
</gene>
<dbReference type="AlphaFoldDB" id="A0A919GCT3"/>
<organism evidence="2 3">
    <name type="scientific">Streptomyces capitiformicae</name>
    <dbReference type="NCBI Taxonomy" id="2014920"/>
    <lineage>
        <taxon>Bacteria</taxon>
        <taxon>Bacillati</taxon>
        <taxon>Actinomycetota</taxon>
        <taxon>Actinomycetes</taxon>
        <taxon>Kitasatosporales</taxon>
        <taxon>Streptomycetaceae</taxon>
        <taxon>Streptomyces</taxon>
    </lineage>
</organism>
<evidence type="ECO:0000256" key="1">
    <source>
        <dbReference type="SAM" id="MobiDB-lite"/>
    </source>
</evidence>
<dbReference type="RefSeq" id="WP_308437824.1">
    <property type="nucleotide sequence ID" value="NZ_BNAT01000001.1"/>
</dbReference>
<name>A0A919GCT3_9ACTN</name>
<evidence type="ECO:0000313" key="3">
    <source>
        <dbReference type="Proteomes" id="UP000603227"/>
    </source>
</evidence>
<dbReference type="Proteomes" id="UP000603227">
    <property type="component" value="Unassembled WGS sequence"/>
</dbReference>
<evidence type="ECO:0000313" key="2">
    <source>
        <dbReference type="EMBL" id="GHH81661.1"/>
    </source>
</evidence>
<feature type="region of interest" description="Disordered" evidence="1">
    <location>
        <begin position="72"/>
        <end position="112"/>
    </location>
</feature>
<feature type="compositionally biased region" description="Pro residues" evidence="1">
    <location>
        <begin position="80"/>
        <end position="91"/>
    </location>
</feature>
<comment type="caution">
    <text evidence="2">The sequence shown here is derived from an EMBL/GenBank/DDBJ whole genome shotgun (WGS) entry which is preliminary data.</text>
</comment>
<reference evidence="2" key="2">
    <citation type="submission" date="2020-09" db="EMBL/GenBank/DDBJ databases">
        <authorList>
            <person name="Sun Q."/>
            <person name="Zhou Y."/>
        </authorList>
    </citation>
    <scope>NUCLEOTIDE SEQUENCE</scope>
    <source>
        <strain evidence="2">CGMCC 4.7403</strain>
    </source>
</reference>
<protein>
    <submittedName>
        <fullName evidence="2">Uncharacterized protein</fullName>
    </submittedName>
</protein>
<accession>A0A919GCT3</accession>
<dbReference type="EMBL" id="BNAT01000001">
    <property type="protein sequence ID" value="GHH81661.1"/>
    <property type="molecule type" value="Genomic_DNA"/>
</dbReference>
<proteinExistence type="predicted"/>
<reference evidence="2" key="1">
    <citation type="journal article" date="2014" name="Int. J. Syst. Evol. Microbiol.">
        <title>Complete genome sequence of Corynebacterium casei LMG S-19264T (=DSM 44701T), isolated from a smear-ripened cheese.</title>
        <authorList>
            <consortium name="US DOE Joint Genome Institute (JGI-PGF)"/>
            <person name="Walter F."/>
            <person name="Albersmeier A."/>
            <person name="Kalinowski J."/>
            <person name="Ruckert C."/>
        </authorList>
    </citation>
    <scope>NUCLEOTIDE SEQUENCE</scope>
    <source>
        <strain evidence="2">CGMCC 4.7403</strain>
    </source>
</reference>
<sequence>MTDIPVMANPNTLSDRAAMGLPDSYVTRTDPWPLRDHRDLLSVLAETLVAVAEDPSCPSRAGTWRAPASAWSAIRASAPTPRPWPTSPPPASGSACRRTESAGSPRAGGTPG</sequence>